<keyword evidence="2" id="KW-0378">Hydrolase</keyword>
<dbReference type="EMBL" id="CAQQ02019853">
    <property type="status" value="NOT_ANNOTATED_CDS"/>
    <property type="molecule type" value="Genomic_DNA"/>
</dbReference>
<evidence type="ECO:0000256" key="2">
    <source>
        <dbReference type="ARBA" id="ARBA00022801"/>
    </source>
</evidence>
<dbReference type="GO" id="GO:0045429">
    <property type="term" value="P:positive regulation of nitric oxide biosynthetic process"/>
    <property type="evidence" value="ECO:0007669"/>
    <property type="project" value="TreeGrafter"/>
</dbReference>
<dbReference type="EnsemblMetazoa" id="MESCA006430-RA">
    <property type="protein sequence ID" value="MESCA006430-PA"/>
    <property type="gene ID" value="MESCA006430"/>
</dbReference>
<accession>T1GRY3</accession>
<proteinExistence type="inferred from homology"/>
<dbReference type="Gene3D" id="3.75.10.10">
    <property type="entry name" value="L-arginine/glycine Amidinotransferase, Chain A"/>
    <property type="match status" value="1"/>
</dbReference>
<evidence type="ECO:0000256" key="1">
    <source>
        <dbReference type="ARBA" id="ARBA00008532"/>
    </source>
</evidence>
<dbReference type="GO" id="GO:0016597">
    <property type="term" value="F:amino acid binding"/>
    <property type="evidence" value="ECO:0007669"/>
    <property type="project" value="TreeGrafter"/>
</dbReference>
<keyword evidence="4" id="KW-1185">Reference proteome</keyword>
<evidence type="ECO:0000313" key="3">
    <source>
        <dbReference type="EnsemblMetazoa" id="MESCA006430-PA"/>
    </source>
</evidence>
<protein>
    <submittedName>
        <fullName evidence="3">Uncharacterized protein</fullName>
    </submittedName>
</protein>
<reference evidence="4" key="1">
    <citation type="submission" date="2013-02" db="EMBL/GenBank/DDBJ databases">
        <authorList>
            <person name="Hughes D."/>
        </authorList>
    </citation>
    <scope>NUCLEOTIDE SEQUENCE</scope>
    <source>
        <strain>Durham</strain>
        <strain evidence="4">NC isolate 2 -- Noor lab</strain>
    </source>
</reference>
<sequence>MAPKYTHAIVQRISSSLQEIGDIDLEIAKKQHEAYVNILREIGLDVIELPPDDELPQGIFVESAAVICNGVALIARSKDTTRQKEILLHFYSLSGYKLRLPTGPFGKTSPAL</sequence>
<dbReference type="PANTHER" id="PTHR12737:SF9">
    <property type="entry name" value="DIMETHYLARGININASE"/>
    <property type="match status" value="1"/>
</dbReference>
<name>T1GRY3_MEGSC</name>
<dbReference type="GO" id="GO:0016403">
    <property type="term" value="F:dimethylargininase activity"/>
    <property type="evidence" value="ECO:0007669"/>
    <property type="project" value="TreeGrafter"/>
</dbReference>
<reference evidence="3" key="2">
    <citation type="submission" date="2015-06" db="UniProtKB">
        <authorList>
            <consortium name="EnsemblMetazoa"/>
        </authorList>
    </citation>
    <scope>IDENTIFICATION</scope>
</reference>
<dbReference type="InterPro" id="IPR033199">
    <property type="entry name" value="DDAH-like"/>
</dbReference>
<dbReference type="GO" id="GO:0006525">
    <property type="term" value="P:arginine metabolic process"/>
    <property type="evidence" value="ECO:0007669"/>
    <property type="project" value="TreeGrafter"/>
</dbReference>
<dbReference type="SUPFAM" id="SSF55909">
    <property type="entry name" value="Pentein"/>
    <property type="match status" value="1"/>
</dbReference>
<comment type="similarity">
    <text evidence="1">Belongs to the DDAH family.</text>
</comment>
<dbReference type="Proteomes" id="UP000015102">
    <property type="component" value="Unassembled WGS sequence"/>
</dbReference>
<organism evidence="3 4">
    <name type="scientific">Megaselia scalaris</name>
    <name type="common">Humpbacked fly</name>
    <name type="synonym">Phora scalaris</name>
    <dbReference type="NCBI Taxonomy" id="36166"/>
    <lineage>
        <taxon>Eukaryota</taxon>
        <taxon>Metazoa</taxon>
        <taxon>Ecdysozoa</taxon>
        <taxon>Arthropoda</taxon>
        <taxon>Hexapoda</taxon>
        <taxon>Insecta</taxon>
        <taxon>Pterygota</taxon>
        <taxon>Neoptera</taxon>
        <taxon>Endopterygota</taxon>
        <taxon>Diptera</taxon>
        <taxon>Brachycera</taxon>
        <taxon>Muscomorpha</taxon>
        <taxon>Platypezoidea</taxon>
        <taxon>Phoridae</taxon>
        <taxon>Megaseliini</taxon>
        <taxon>Megaselia</taxon>
    </lineage>
</organism>
<dbReference type="EMBL" id="CAQQ02019854">
    <property type="status" value="NOT_ANNOTATED_CDS"/>
    <property type="molecule type" value="Genomic_DNA"/>
</dbReference>
<dbReference type="GO" id="GO:0000052">
    <property type="term" value="P:citrulline metabolic process"/>
    <property type="evidence" value="ECO:0007669"/>
    <property type="project" value="TreeGrafter"/>
</dbReference>
<dbReference type="PANTHER" id="PTHR12737">
    <property type="entry name" value="DIMETHYLARGININE DIMETHYLAMINOHYDROLASE"/>
    <property type="match status" value="1"/>
</dbReference>
<dbReference type="STRING" id="36166.T1GRY3"/>
<dbReference type="AlphaFoldDB" id="T1GRY3"/>
<dbReference type="HOGENOM" id="CLU_2148715_0_0_1"/>
<evidence type="ECO:0000313" key="4">
    <source>
        <dbReference type="Proteomes" id="UP000015102"/>
    </source>
</evidence>